<keyword evidence="5 7" id="KW-1133">Transmembrane helix</keyword>
<feature type="transmembrane region" description="Helical" evidence="7">
    <location>
        <begin position="341"/>
        <end position="364"/>
    </location>
</feature>
<comment type="similarity">
    <text evidence="2">Belongs to the ABC-4 integral membrane protein family. LolC/E subfamily.</text>
</comment>
<dbReference type="PANTHER" id="PTHR30489">
    <property type="entry name" value="LIPOPROTEIN-RELEASING SYSTEM TRANSMEMBRANE PROTEIN LOLE"/>
    <property type="match status" value="1"/>
</dbReference>
<name>A0A4Q2UN13_9BACT</name>
<dbReference type="Proteomes" id="UP000290407">
    <property type="component" value="Unassembled WGS sequence"/>
</dbReference>
<sequence length="414" mass="45339">MNLPAWIARRYFFSRKKRSFISWLSILSMLGVGVGTMALIIVLSVFNGMEELNRQLFRNFEADMTILPAEGKRFVASSALLSQLRQTPGVSFISAVAQDNALARYRASGLTDGQAVVQLKGVDDNYTQRSQLDSTLIQGQLVLRRDDVNYAVVAEGIRNDLSISPVDILTPLEILYPQSGQTLSAINPNAFNREALTVGGVFYIEVPNYNNVVLAPISVARALFGYEPNEVTSLEIQLRPGTDEEAAKQALEAVVSKAAPAVQLTVQSRDDLNRDLYRAIRVEKLFVALTLSFIILVASINIFFSLSMLVIEKKQDIGIMFAMGATSGMIRRIFLTEGAIIALTGAITGLVLGIVICLLQQQYGFVSMGTPSSIVDAYPVRLDLIDVVLTGGLVVLMTILTSWFPAQRAARYMA</sequence>
<dbReference type="InterPro" id="IPR003838">
    <property type="entry name" value="ABC3_permease_C"/>
</dbReference>
<dbReference type="GO" id="GO:0044874">
    <property type="term" value="P:lipoprotein localization to outer membrane"/>
    <property type="evidence" value="ECO:0007669"/>
    <property type="project" value="TreeGrafter"/>
</dbReference>
<keyword evidence="11" id="KW-1185">Reference proteome</keyword>
<evidence type="ECO:0000256" key="2">
    <source>
        <dbReference type="ARBA" id="ARBA00005236"/>
    </source>
</evidence>
<dbReference type="Pfam" id="PF02687">
    <property type="entry name" value="FtsX"/>
    <property type="match status" value="1"/>
</dbReference>
<evidence type="ECO:0000256" key="6">
    <source>
        <dbReference type="ARBA" id="ARBA00023136"/>
    </source>
</evidence>
<evidence type="ECO:0000259" key="9">
    <source>
        <dbReference type="Pfam" id="PF12704"/>
    </source>
</evidence>
<proteinExistence type="inferred from homology"/>
<dbReference type="GO" id="GO:0098797">
    <property type="term" value="C:plasma membrane protein complex"/>
    <property type="evidence" value="ECO:0007669"/>
    <property type="project" value="TreeGrafter"/>
</dbReference>
<feature type="transmembrane region" description="Helical" evidence="7">
    <location>
        <begin position="384"/>
        <end position="404"/>
    </location>
</feature>
<dbReference type="PANTHER" id="PTHR30489:SF0">
    <property type="entry name" value="LIPOPROTEIN-RELEASING SYSTEM TRANSMEMBRANE PROTEIN LOLE"/>
    <property type="match status" value="1"/>
</dbReference>
<comment type="subcellular location">
    <subcellularLocation>
        <location evidence="1">Cell membrane</location>
        <topology evidence="1">Multi-pass membrane protein</topology>
    </subcellularLocation>
</comment>
<dbReference type="InterPro" id="IPR025857">
    <property type="entry name" value="MacB_PCD"/>
</dbReference>
<evidence type="ECO:0000313" key="10">
    <source>
        <dbReference type="EMBL" id="RYC71047.1"/>
    </source>
</evidence>
<reference evidence="10 11" key="1">
    <citation type="submission" date="2019-01" db="EMBL/GenBank/DDBJ databases">
        <title>Spirosoma flava sp. nov., a propanil-degrading bacterium isolated from herbicide-contaminated soil.</title>
        <authorList>
            <person name="Zhang L."/>
            <person name="Jiang J.-D."/>
        </authorList>
    </citation>
    <scope>NUCLEOTIDE SEQUENCE [LARGE SCALE GENOMIC DNA]</scope>
    <source>
        <strain evidence="10 11">TY50</strain>
    </source>
</reference>
<evidence type="ECO:0000256" key="1">
    <source>
        <dbReference type="ARBA" id="ARBA00004651"/>
    </source>
</evidence>
<keyword evidence="6 7" id="KW-0472">Membrane</keyword>
<evidence type="ECO:0000256" key="3">
    <source>
        <dbReference type="ARBA" id="ARBA00022475"/>
    </source>
</evidence>
<feature type="domain" description="MacB-like periplasmic core" evidence="9">
    <location>
        <begin position="25"/>
        <end position="253"/>
    </location>
</feature>
<accession>A0A4Q2UN13</accession>
<feature type="transmembrane region" description="Helical" evidence="7">
    <location>
        <begin position="20"/>
        <end position="46"/>
    </location>
</feature>
<keyword evidence="4 7" id="KW-0812">Transmembrane</keyword>
<dbReference type="AlphaFoldDB" id="A0A4Q2UN13"/>
<keyword evidence="3" id="KW-1003">Cell membrane</keyword>
<dbReference type="Pfam" id="PF12704">
    <property type="entry name" value="MacB_PCD"/>
    <property type="match status" value="1"/>
</dbReference>
<dbReference type="RefSeq" id="WP_129599735.1">
    <property type="nucleotide sequence ID" value="NZ_SBLB01000001.1"/>
</dbReference>
<protein>
    <submittedName>
        <fullName evidence="10">ABC transporter permease</fullName>
    </submittedName>
</protein>
<dbReference type="EMBL" id="SBLB01000001">
    <property type="protein sequence ID" value="RYC71047.1"/>
    <property type="molecule type" value="Genomic_DNA"/>
</dbReference>
<organism evidence="10 11">
    <name type="scientific">Spirosoma sordidisoli</name>
    <dbReference type="NCBI Taxonomy" id="2502893"/>
    <lineage>
        <taxon>Bacteria</taxon>
        <taxon>Pseudomonadati</taxon>
        <taxon>Bacteroidota</taxon>
        <taxon>Cytophagia</taxon>
        <taxon>Cytophagales</taxon>
        <taxon>Cytophagaceae</taxon>
        <taxon>Spirosoma</taxon>
    </lineage>
</organism>
<evidence type="ECO:0000256" key="4">
    <source>
        <dbReference type="ARBA" id="ARBA00022692"/>
    </source>
</evidence>
<evidence type="ECO:0000259" key="8">
    <source>
        <dbReference type="Pfam" id="PF02687"/>
    </source>
</evidence>
<gene>
    <name evidence="10" type="ORF">EQG79_02555</name>
</gene>
<evidence type="ECO:0000256" key="7">
    <source>
        <dbReference type="SAM" id="Phobius"/>
    </source>
</evidence>
<evidence type="ECO:0000256" key="5">
    <source>
        <dbReference type="ARBA" id="ARBA00022989"/>
    </source>
</evidence>
<comment type="caution">
    <text evidence="10">The sequence shown here is derived from an EMBL/GenBank/DDBJ whole genome shotgun (WGS) entry which is preliminary data.</text>
</comment>
<evidence type="ECO:0000313" key="11">
    <source>
        <dbReference type="Proteomes" id="UP000290407"/>
    </source>
</evidence>
<dbReference type="InterPro" id="IPR051447">
    <property type="entry name" value="Lipoprotein-release_system"/>
</dbReference>
<feature type="transmembrane region" description="Helical" evidence="7">
    <location>
        <begin position="285"/>
        <end position="311"/>
    </location>
</feature>
<feature type="domain" description="ABC3 transporter permease C-terminal" evidence="8">
    <location>
        <begin position="291"/>
        <end position="411"/>
    </location>
</feature>